<name>X0PNJ2_9LACO</name>
<dbReference type="eggNOG" id="COG4479">
    <property type="taxonomic scope" value="Bacteria"/>
</dbReference>
<dbReference type="InterPro" id="IPR036806">
    <property type="entry name" value="YozE_SAM-like_sf"/>
</dbReference>
<evidence type="ECO:0000313" key="3">
    <source>
        <dbReference type="EMBL" id="KRM36540.1"/>
    </source>
</evidence>
<dbReference type="PIRSF" id="PIRSF037262">
    <property type="entry name" value="UCP037262"/>
    <property type="match status" value="1"/>
</dbReference>
<dbReference type="STRING" id="1423734.FC83_GL002412"/>
<dbReference type="EMBL" id="AZGA01000002">
    <property type="protein sequence ID" value="KRM36540.1"/>
    <property type="molecule type" value="Genomic_DNA"/>
</dbReference>
<dbReference type="Gene3D" id="1.10.150.260">
    <property type="entry name" value="YozE SAM-like"/>
    <property type="match status" value="1"/>
</dbReference>
<feature type="domain" description="YozE SAM-like" evidence="2">
    <location>
        <begin position="4"/>
        <end position="70"/>
    </location>
</feature>
<keyword evidence="4" id="KW-1185">Reference proteome</keyword>
<dbReference type="InterPro" id="IPR010673">
    <property type="entry name" value="UPF0346"/>
</dbReference>
<organism evidence="3 4">
    <name type="scientific">Agrilactobacillus composti DSM 18527 = JCM 14202</name>
    <dbReference type="NCBI Taxonomy" id="1423734"/>
    <lineage>
        <taxon>Bacteria</taxon>
        <taxon>Bacillati</taxon>
        <taxon>Bacillota</taxon>
        <taxon>Bacilli</taxon>
        <taxon>Lactobacillales</taxon>
        <taxon>Lactobacillaceae</taxon>
        <taxon>Agrilactobacillus</taxon>
    </lineage>
</organism>
<dbReference type="HAMAP" id="MF_01538">
    <property type="entry name" value="UPF0346"/>
    <property type="match status" value="1"/>
</dbReference>
<dbReference type="PATRIC" id="fig|1423734.3.peg.2446"/>
<evidence type="ECO:0000256" key="1">
    <source>
        <dbReference type="HAMAP-Rule" id="MF_01538"/>
    </source>
</evidence>
<evidence type="ECO:0000313" key="4">
    <source>
        <dbReference type="Proteomes" id="UP000051236"/>
    </source>
</evidence>
<protein>
    <recommendedName>
        <fullName evidence="1">UPF0346 protein FC83_GL002412</fullName>
    </recommendedName>
</protein>
<dbReference type="Pfam" id="PF06855">
    <property type="entry name" value="YozE_SAM_like"/>
    <property type="match status" value="1"/>
</dbReference>
<reference evidence="3 4" key="1">
    <citation type="journal article" date="2015" name="Genome Announc.">
        <title>Expanding the biotechnology potential of lactobacilli through comparative genomics of 213 strains and associated genera.</title>
        <authorList>
            <person name="Sun Z."/>
            <person name="Harris H.M."/>
            <person name="McCann A."/>
            <person name="Guo C."/>
            <person name="Argimon S."/>
            <person name="Zhang W."/>
            <person name="Yang X."/>
            <person name="Jeffery I.B."/>
            <person name="Cooney J.C."/>
            <person name="Kagawa T.F."/>
            <person name="Liu W."/>
            <person name="Song Y."/>
            <person name="Salvetti E."/>
            <person name="Wrobel A."/>
            <person name="Rasinkangas P."/>
            <person name="Parkhill J."/>
            <person name="Rea M.C."/>
            <person name="O'Sullivan O."/>
            <person name="Ritari J."/>
            <person name="Douillard F.P."/>
            <person name="Paul Ross R."/>
            <person name="Yang R."/>
            <person name="Briner A.E."/>
            <person name="Felis G.E."/>
            <person name="de Vos W.M."/>
            <person name="Barrangou R."/>
            <person name="Klaenhammer T.R."/>
            <person name="Caufield P.W."/>
            <person name="Cui Y."/>
            <person name="Zhang H."/>
            <person name="O'Toole P.W."/>
        </authorList>
    </citation>
    <scope>NUCLEOTIDE SEQUENCE [LARGE SCALE GENOMIC DNA]</scope>
    <source>
        <strain evidence="3 4">DSM 18527</strain>
    </source>
</reference>
<comment type="caution">
    <text evidence="3">The sequence shown here is derived from an EMBL/GenBank/DDBJ whole genome shotgun (WGS) entry which is preliminary data.</text>
</comment>
<proteinExistence type="inferred from homology"/>
<dbReference type="SUPFAM" id="SSF140652">
    <property type="entry name" value="YozE-like"/>
    <property type="match status" value="1"/>
</dbReference>
<dbReference type="NCBIfam" id="NF010193">
    <property type="entry name" value="PRK13672.1"/>
    <property type="match status" value="1"/>
</dbReference>
<comment type="similarity">
    <text evidence="1">Belongs to the UPF0346 family.</text>
</comment>
<dbReference type="Proteomes" id="UP000051236">
    <property type="component" value="Unassembled WGS sequence"/>
</dbReference>
<evidence type="ECO:0000259" key="2">
    <source>
        <dbReference type="Pfam" id="PF06855"/>
    </source>
</evidence>
<dbReference type="InterPro" id="IPR023089">
    <property type="entry name" value="YozE_SAM-like"/>
</dbReference>
<dbReference type="OrthoDB" id="2242851at2"/>
<accession>X0PNJ2</accession>
<dbReference type="RefSeq" id="WP_035451713.1">
    <property type="nucleotide sequence ID" value="NZ_AZGA01000002.1"/>
</dbReference>
<gene>
    <name evidence="3" type="ORF">FC83_GL002412</name>
</gene>
<dbReference type="AlphaFoldDB" id="X0PNJ2"/>
<sequence>MKRSFYQWLMTQRNPNGHDELANFANNAFFDQAFPKQSEDYHEIAQYLELNGTYLPNMDVFDGAFREYQELNQL</sequence>